<evidence type="ECO:0000256" key="1">
    <source>
        <dbReference type="SAM" id="MobiDB-lite"/>
    </source>
</evidence>
<dbReference type="Proteomes" id="UP000515151">
    <property type="component" value="Chromosome 2"/>
</dbReference>
<evidence type="ECO:0000313" key="4">
    <source>
        <dbReference type="Proteomes" id="UP000515151"/>
    </source>
</evidence>
<dbReference type="Pfam" id="PF13962">
    <property type="entry name" value="PGG"/>
    <property type="match status" value="1"/>
</dbReference>
<organism evidence="4 5">
    <name type="scientific">Punica granatum</name>
    <name type="common">Pomegranate</name>
    <dbReference type="NCBI Taxonomy" id="22663"/>
    <lineage>
        <taxon>Eukaryota</taxon>
        <taxon>Viridiplantae</taxon>
        <taxon>Streptophyta</taxon>
        <taxon>Embryophyta</taxon>
        <taxon>Tracheophyta</taxon>
        <taxon>Spermatophyta</taxon>
        <taxon>Magnoliopsida</taxon>
        <taxon>eudicotyledons</taxon>
        <taxon>Gunneridae</taxon>
        <taxon>Pentapetalae</taxon>
        <taxon>rosids</taxon>
        <taxon>malvids</taxon>
        <taxon>Myrtales</taxon>
        <taxon>Lythraceae</taxon>
        <taxon>Punica</taxon>
    </lineage>
</organism>
<dbReference type="OrthoDB" id="1923662at2759"/>
<dbReference type="InterPro" id="IPR002110">
    <property type="entry name" value="Ankyrin_rpt"/>
</dbReference>
<evidence type="ECO:0000313" key="5">
    <source>
        <dbReference type="RefSeq" id="XP_031378294.1"/>
    </source>
</evidence>
<feature type="transmembrane region" description="Helical" evidence="2">
    <location>
        <begin position="591"/>
        <end position="618"/>
    </location>
</feature>
<dbReference type="RefSeq" id="XP_031378294.1">
    <property type="nucleotide sequence ID" value="XM_031522434.1"/>
</dbReference>
<feature type="region of interest" description="Disordered" evidence="1">
    <location>
        <begin position="370"/>
        <end position="401"/>
    </location>
</feature>
<feature type="transmembrane region" description="Helical" evidence="2">
    <location>
        <begin position="298"/>
        <end position="331"/>
    </location>
</feature>
<protein>
    <submittedName>
        <fullName evidence="5">Uncharacterized protein LOC116193692 isoform X1</fullName>
    </submittedName>
</protein>
<accession>A0A6P8C740</accession>
<feature type="transmembrane region" description="Helical" evidence="2">
    <location>
        <begin position="671"/>
        <end position="696"/>
    </location>
</feature>
<dbReference type="Pfam" id="PF12796">
    <property type="entry name" value="Ank_2"/>
    <property type="match status" value="1"/>
</dbReference>
<keyword evidence="2" id="KW-1133">Transmembrane helix</keyword>
<sequence length="703" mass="79300">MPMIDPESINIDELFKTAMRSGWDKVAYAYTNHSGKIIEHHNNMKAPGETALHVAVAYGKTKHVWDIVDGIPQGDLLEILKMKNDQGDTPLHLAAAIGNLDLCCCISSQDKSLIAERNKEGETPLFQAARYGKEKAFFYLRYCYGESDIPLDMLIKNEGKGDTILHSAINGENYGFALRIIHCYPELVDTVNEKNLTPLHVLALQPRSFPSVGPSGQGPYFVIVYHCTFVPKHTWDEEQDRRDFKEIEERSGNDFSQRPHKKAGHRRSNASRNDVEKNLQRHNRGLNVEKMGHCRGQILAICFGLIMILFFITAMFLAFIISVMIFVLFLVNWNLAPIINTKRKHCLAIQLVQELLDKGKAPMYPEVKEFSASSSSEGRGNEPSKVTGVSGHKKGKKEKKKRDLSLATPLLTAAKLGIFEMVDLILDRFPEAIKDMDNQGKNAVLLAAENLHLGVYRVLERWKVVHRSVFCQVDADGNSALHLASRYDENRSREYTTPVIKMSREFAWYQYVKNSMPSNSFAVRNNAGQTAVEILIESHKKLNNEAHQWLTTTCSAYSLIGTLIATVAFASSSTIPGEYNDDGRPRLEGEVPFTVFSISSLMAFCSSMSATVFFITILSVRYELKSFKVGLPKRLQSAFTFLFVSIASILVSFISGFYINMRNINKLHGATYLMFAVMFLPVTLFPFVQIPLYMIIRFNPIMK</sequence>
<proteinExistence type="predicted"/>
<dbReference type="AlphaFoldDB" id="A0A6P8C740"/>
<feature type="transmembrane region" description="Helical" evidence="2">
    <location>
        <begin position="549"/>
        <end position="571"/>
    </location>
</feature>
<dbReference type="Gene3D" id="1.25.40.20">
    <property type="entry name" value="Ankyrin repeat-containing domain"/>
    <property type="match status" value="2"/>
</dbReference>
<name>A0A6P8C740_PUNGR</name>
<dbReference type="GO" id="GO:0016020">
    <property type="term" value="C:membrane"/>
    <property type="evidence" value="ECO:0007669"/>
    <property type="project" value="TreeGrafter"/>
</dbReference>
<dbReference type="PANTHER" id="PTHR24177">
    <property type="entry name" value="CASKIN"/>
    <property type="match status" value="1"/>
</dbReference>
<dbReference type="InterPro" id="IPR036770">
    <property type="entry name" value="Ankyrin_rpt-contain_sf"/>
</dbReference>
<dbReference type="SUPFAM" id="SSF48403">
    <property type="entry name" value="Ankyrin repeat"/>
    <property type="match status" value="1"/>
</dbReference>
<reference evidence="4" key="1">
    <citation type="journal article" date="2020" name="Plant Biotechnol. J.">
        <title>The pomegranate (Punica granatum L.) draft genome dissects genetic divergence between soft- and hard-seeded cultivars.</title>
        <authorList>
            <person name="Luo X."/>
            <person name="Li H."/>
            <person name="Wu Z."/>
            <person name="Yao W."/>
            <person name="Zhao P."/>
            <person name="Cao D."/>
            <person name="Yu H."/>
            <person name="Li K."/>
            <person name="Poudel K."/>
            <person name="Zhao D."/>
            <person name="Zhang F."/>
            <person name="Xia X."/>
            <person name="Chen L."/>
            <person name="Wang Q."/>
            <person name="Jing D."/>
            <person name="Cao S."/>
        </authorList>
    </citation>
    <scope>NUCLEOTIDE SEQUENCE [LARGE SCALE GENOMIC DNA]</scope>
    <source>
        <strain evidence="4">cv. Tunisia</strain>
    </source>
</reference>
<feature type="compositionally biased region" description="Basic residues" evidence="1">
    <location>
        <begin position="258"/>
        <end position="269"/>
    </location>
</feature>
<evidence type="ECO:0000256" key="2">
    <source>
        <dbReference type="SAM" id="Phobius"/>
    </source>
</evidence>
<dbReference type="GeneID" id="116193692"/>
<keyword evidence="4" id="KW-1185">Reference proteome</keyword>
<feature type="transmembrane region" description="Helical" evidence="2">
    <location>
        <begin position="639"/>
        <end position="659"/>
    </location>
</feature>
<dbReference type="PANTHER" id="PTHR24177:SF470">
    <property type="entry name" value="ANKYRIN REPEAT PROTEIN"/>
    <property type="match status" value="1"/>
</dbReference>
<keyword evidence="2" id="KW-0812">Transmembrane</keyword>
<dbReference type="InterPro" id="IPR026961">
    <property type="entry name" value="PGG_dom"/>
</dbReference>
<feature type="region of interest" description="Disordered" evidence="1">
    <location>
        <begin position="248"/>
        <end position="278"/>
    </location>
</feature>
<feature type="compositionally biased region" description="Basic residues" evidence="1">
    <location>
        <begin position="391"/>
        <end position="401"/>
    </location>
</feature>
<keyword evidence="2" id="KW-0472">Membrane</keyword>
<evidence type="ECO:0000259" key="3">
    <source>
        <dbReference type="Pfam" id="PF13962"/>
    </source>
</evidence>
<dbReference type="SMART" id="SM00248">
    <property type="entry name" value="ANK"/>
    <property type="match status" value="6"/>
</dbReference>
<gene>
    <name evidence="5" type="primary">LOC116193692</name>
</gene>
<feature type="domain" description="PGG" evidence="3">
    <location>
        <begin position="548"/>
        <end position="659"/>
    </location>
</feature>
<reference evidence="5" key="2">
    <citation type="submission" date="2025-08" db="UniProtKB">
        <authorList>
            <consortium name="RefSeq"/>
        </authorList>
    </citation>
    <scope>IDENTIFICATION</scope>
    <source>
        <tissue evidence="5">Leaf</tissue>
    </source>
</reference>